<gene>
    <name evidence="5" type="ORF">G3574_25755</name>
</gene>
<dbReference type="Pfam" id="PF00023">
    <property type="entry name" value="Ank"/>
    <property type="match status" value="2"/>
</dbReference>
<sequence length="509" mass="54533">MTPSSSSLSAAVARHAPSRSALPMQSPPMPDMRHAGPSASLVQPPRHRDRMARFPDPQVALADAIRRRDVRDLVLACQHGASAHLPLPGNTPPLHLAARLGFVAGVRALLATGARPEACDRRGMTALSEAAAAGEPAVISLLADQLRRSGAARDANPGEPRATRFRHSICERLCGRRPRAPAPTGGEGEALPIDRLALAAQTARCGVEAYDRLEACMDDDLDALRVLAQAATPFDKRLVWQRRIERLRRDMPHGTAADWLEAASVRNDLGGIFALLAACRDTQDRGPSLPSHSMMRLRLDIADLDRVIAAAITRMRLTLAVTPRHAAALTCMIEARASMASRTWHGRQGLRHWLDEQLLGLASACRHDTDLMPVRTLIALGANVNASRQQDGASVLHLAVGSAALTSLLVARGSRLAARRETLLREGAARPANHGDTPLHAAARRLPASMPALAVLLQAGADASLRNHRGETPLDLATRPASRLRRTAVRGLRHLFQVAARTGAGSRSG</sequence>
<evidence type="ECO:0000256" key="2">
    <source>
        <dbReference type="ARBA" id="ARBA00023043"/>
    </source>
</evidence>
<dbReference type="PROSITE" id="PS50297">
    <property type="entry name" value="ANK_REP_REGION"/>
    <property type="match status" value="1"/>
</dbReference>
<dbReference type="PROSITE" id="PS50088">
    <property type="entry name" value="ANK_REPEAT"/>
    <property type="match status" value="2"/>
</dbReference>
<dbReference type="PANTHER" id="PTHR24171">
    <property type="entry name" value="ANKYRIN REPEAT DOMAIN-CONTAINING PROTEIN 39-RELATED"/>
    <property type="match status" value="1"/>
</dbReference>
<dbReference type="InterPro" id="IPR002110">
    <property type="entry name" value="Ankyrin_rpt"/>
</dbReference>
<evidence type="ECO:0000313" key="6">
    <source>
        <dbReference type="Proteomes" id="UP000482155"/>
    </source>
</evidence>
<reference evidence="5 6" key="1">
    <citation type="submission" date="2020-02" db="EMBL/GenBank/DDBJ databases">
        <authorList>
            <person name="Kim M.K."/>
        </authorList>
    </citation>
    <scope>NUCLEOTIDE SEQUENCE [LARGE SCALE GENOMIC DNA]</scope>
    <source>
        <strain evidence="5 6">17J57-3</strain>
    </source>
</reference>
<organism evidence="5 6">
    <name type="scientific">Noviherbaspirillum galbum</name>
    <dbReference type="NCBI Taxonomy" id="2709383"/>
    <lineage>
        <taxon>Bacteria</taxon>
        <taxon>Pseudomonadati</taxon>
        <taxon>Pseudomonadota</taxon>
        <taxon>Betaproteobacteria</taxon>
        <taxon>Burkholderiales</taxon>
        <taxon>Oxalobacteraceae</taxon>
        <taxon>Noviherbaspirillum</taxon>
    </lineage>
</organism>
<keyword evidence="6" id="KW-1185">Reference proteome</keyword>
<dbReference type="SUPFAM" id="SSF48403">
    <property type="entry name" value="Ankyrin repeat"/>
    <property type="match status" value="1"/>
</dbReference>
<dbReference type="RefSeq" id="WP_163968436.1">
    <property type="nucleotide sequence ID" value="NZ_JAAIVB010000080.1"/>
</dbReference>
<dbReference type="Gene3D" id="1.25.40.20">
    <property type="entry name" value="Ankyrin repeat-containing domain"/>
    <property type="match status" value="2"/>
</dbReference>
<accession>A0A6B3SU26</accession>
<keyword evidence="1" id="KW-0677">Repeat</keyword>
<comment type="caution">
    <text evidence="5">The sequence shown here is derived from an EMBL/GenBank/DDBJ whole genome shotgun (WGS) entry which is preliminary data.</text>
</comment>
<dbReference type="EMBL" id="JAAIVB010000080">
    <property type="protein sequence ID" value="NEX64500.1"/>
    <property type="molecule type" value="Genomic_DNA"/>
</dbReference>
<protein>
    <submittedName>
        <fullName evidence="5">Ankyrin repeat domain-containing protein</fullName>
    </submittedName>
</protein>
<name>A0A6B3SU26_9BURK</name>
<dbReference type="SMART" id="SM00248">
    <property type="entry name" value="ANK"/>
    <property type="match status" value="5"/>
</dbReference>
<feature type="region of interest" description="Disordered" evidence="4">
    <location>
        <begin position="1"/>
        <end position="43"/>
    </location>
</feature>
<evidence type="ECO:0000313" key="5">
    <source>
        <dbReference type="EMBL" id="NEX64500.1"/>
    </source>
</evidence>
<dbReference type="Proteomes" id="UP000482155">
    <property type="component" value="Unassembled WGS sequence"/>
</dbReference>
<evidence type="ECO:0000256" key="3">
    <source>
        <dbReference type="PROSITE-ProRule" id="PRU00023"/>
    </source>
</evidence>
<feature type="repeat" description="ANK" evidence="3">
    <location>
        <begin position="89"/>
        <end position="121"/>
    </location>
</feature>
<dbReference type="InterPro" id="IPR036770">
    <property type="entry name" value="Ankyrin_rpt-contain_sf"/>
</dbReference>
<feature type="repeat" description="ANK" evidence="3">
    <location>
        <begin position="434"/>
        <end position="468"/>
    </location>
</feature>
<keyword evidence="2 3" id="KW-0040">ANK repeat</keyword>
<proteinExistence type="predicted"/>
<evidence type="ECO:0000256" key="4">
    <source>
        <dbReference type="SAM" id="MobiDB-lite"/>
    </source>
</evidence>
<dbReference type="AlphaFoldDB" id="A0A6B3SU26"/>
<evidence type="ECO:0000256" key="1">
    <source>
        <dbReference type="ARBA" id="ARBA00022737"/>
    </source>
</evidence>